<dbReference type="Pfam" id="PF22422">
    <property type="entry name" value="MGH1-like_GH"/>
    <property type="match status" value="1"/>
</dbReference>
<evidence type="ECO:0000256" key="1">
    <source>
        <dbReference type="ARBA" id="ARBA00010833"/>
    </source>
</evidence>
<organism evidence="5 6">
    <name type="scientific">Streptomyces badius</name>
    <dbReference type="NCBI Taxonomy" id="1941"/>
    <lineage>
        <taxon>Bacteria</taxon>
        <taxon>Bacillati</taxon>
        <taxon>Actinomycetota</taxon>
        <taxon>Actinomycetes</taxon>
        <taxon>Kitasatosporales</taxon>
        <taxon>Streptomycetaceae</taxon>
        <taxon>Streptomyces</taxon>
    </lineage>
</organism>
<dbReference type="EMBL" id="BMSZ01000005">
    <property type="protein sequence ID" value="GGS46646.1"/>
    <property type="molecule type" value="Genomic_DNA"/>
</dbReference>
<dbReference type="InterPro" id="IPR004888">
    <property type="entry name" value="Glycoside_hydrolase_63"/>
</dbReference>
<evidence type="ECO:0000313" key="6">
    <source>
        <dbReference type="Proteomes" id="UP000659767"/>
    </source>
</evidence>
<evidence type="ECO:0000313" key="5">
    <source>
        <dbReference type="EMBL" id="GGS46646.1"/>
    </source>
</evidence>
<dbReference type="PANTHER" id="PTHR10412:SF11">
    <property type="entry name" value="MANNOSYL-OLIGOSACCHARIDE GLUCOSIDASE"/>
    <property type="match status" value="1"/>
</dbReference>
<dbReference type="SUPFAM" id="SSF48208">
    <property type="entry name" value="Six-hairpin glycosidases"/>
    <property type="match status" value="1"/>
</dbReference>
<name>A0ABQ2T291_STRBA</name>
<proteinExistence type="inferred from homology"/>
<sequence length="608" mass="66886">MLPEGTAAPVRDCRRPLFEKRVPSMTAARPGPAFSVHDIPFSTYGSWFGISPVVAENTHAEDLHLVSHQTGMHAVLRLTPMDATGERASTRIEAAPDRLSWVGQAGRVDIAYESPDTVRLRGSGLSLRVLAAARVLTPFSGTYFYREPHVDAYVFTSYETGRRYRITLLSAAVARAAGPQTLGSADRGVTIGAADGGSWEIAVEEYETARRPYVSPGTFDQVVDAARAAFTTFCDAVAPWRSADTPAAELAAYVLWSATVRPKGFVTRTAVLMSKHWMDKVWSWDHCFNALALAPGDSELAWDQFALPFDHQDGSGALPDSVTHSEVLHNFVKPPIHGWAFGHLRRRLAEGAEPARLADAYDKLSRWTEFWLTARRTPGAALPHYEHGNDSGWDNATTFDPERVVVTADLAAFLVLQLRALADLAQELGRLDDAVRWTREADRTQAAMFDELWADGRFVARSADGGTTWDSSSLLDLMPIVLGEHLPEDISTALAHRLEGHLTEHGLATEHPASPCYLSDGYWRGPIWAPSTVLIEDGLRRAGHLRLADDIGARFRALCETSGFAENFDALTGSGLRDRAYTWTASSYLLLAEAYELRRTEPTRTAEV</sequence>
<dbReference type="Gene3D" id="1.50.10.10">
    <property type="match status" value="1"/>
</dbReference>
<comment type="caution">
    <text evidence="5">The sequence shown here is derived from an EMBL/GenBank/DDBJ whole genome shotgun (WGS) entry which is preliminary data.</text>
</comment>
<keyword evidence="3" id="KW-0326">Glycosidase</keyword>
<feature type="domain" description="Mannosylglycerate hydrolase MGH1-like glycoside hydrolase" evidence="4">
    <location>
        <begin position="280"/>
        <end position="584"/>
    </location>
</feature>
<dbReference type="InterPro" id="IPR012341">
    <property type="entry name" value="6hp_glycosidase-like_sf"/>
</dbReference>
<gene>
    <name evidence="5" type="ORF">GCM10010253_21100</name>
</gene>
<protein>
    <recommendedName>
        <fullName evidence="4">Mannosylglycerate hydrolase MGH1-like glycoside hydrolase domain-containing protein</fullName>
    </recommendedName>
</protein>
<evidence type="ECO:0000256" key="2">
    <source>
        <dbReference type="ARBA" id="ARBA00022801"/>
    </source>
</evidence>
<reference evidence="6" key="1">
    <citation type="journal article" date="2019" name="Int. J. Syst. Evol. Microbiol.">
        <title>The Global Catalogue of Microorganisms (GCM) 10K type strain sequencing project: providing services to taxonomists for standard genome sequencing and annotation.</title>
        <authorList>
            <consortium name="The Broad Institute Genomics Platform"/>
            <consortium name="The Broad Institute Genome Sequencing Center for Infectious Disease"/>
            <person name="Wu L."/>
            <person name="Ma J."/>
        </authorList>
    </citation>
    <scope>NUCLEOTIDE SEQUENCE [LARGE SCALE GENOMIC DNA]</scope>
    <source>
        <strain evidence="6">JCM 4350</strain>
    </source>
</reference>
<evidence type="ECO:0000259" key="4">
    <source>
        <dbReference type="Pfam" id="PF22422"/>
    </source>
</evidence>
<dbReference type="InterPro" id="IPR008928">
    <property type="entry name" value="6-hairpin_glycosidase_sf"/>
</dbReference>
<evidence type="ECO:0000256" key="3">
    <source>
        <dbReference type="ARBA" id="ARBA00023295"/>
    </source>
</evidence>
<dbReference type="InterPro" id="IPR054491">
    <property type="entry name" value="MGH1-like_GH"/>
</dbReference>
<keyword evidence="6" id="KW-1185">Reference proteome</keyword>
<keyword evidence="2" id="KW-0378">Hydrolase</keyword>
<dbReference type="PANTHER" id="PTHR10412">
    <property type="entry name" value="MANNOSYL-OLIGOSACCHARIDE GLUCOSIDASE"/>
    <property type="match status" value="1"/>
</dbReference>
<accession>A0ABQ2T291</accession>
<comment type="similarity">
    <text evidence="1">Belongs to the glycosyl hydrolase 63 family.</text>
</comment>
<dbReference type="Proteomes" id="UP000659767">
    <property type="component" value="Unassembled WGS sequence"/>
</dbReference>